<evidence type="ECO:0000313" key="2">
    <source>
        <dbReference type="EMBL" id="MCD7448516.1"/>
    </source>
</evidence>
<comment type="caution">
    <text evidence="2">The sequence shown here is derived from an EMBL/GenBank/DDBJ whole genome shotgun (WGS) entry which is preliminary data.</text>
</comment>
<protein>
    <submittedName>
        <fullName evidence="2">Uncharacterized protein</fullName>
    </submittedName>
</protein>
<accession>A0ABS8RNX3</accession>
<dbReference type="Proteomes" id="UP000823775">
    <property type="component" value="Unassembled WGS sequence"/>
</dbReference>
<reference evidence="2 3" key="1">
    <citation type="journal article" date="2021" name="BMC Genomics">
        <title>Datura genome reveals duplications of psychoactive alkaloid biosynthetic genes and high mutation rate following tissue culture.</title>
        <authorList>
            <person name="Rajewski A."/>
            <person name="Carter-House D."/>
            <person name="Stajich J."/>
            <person name="Litt A."/>
        </authorList>
    </citation>
    <scope>NUCLEOTIDE SEQUENCE [LARGE SCALE GENOMIC DNA]</scope>
    <source>
        <strain evidence="2">AR-01</strain>
    </source>
</reference>
<keyword evidence="3" id="KW-1185">Reference proteome</keyword>
<proteinExistence type="predicted"/>
<dbReference type="EMBL" id="JACEIK010000064">
    <property type="protein sequence ID" value="MCD7448516.1"/>
    <property type="molecule type" value="Genomic_DNA"/>
</dbReference>
<evidence type="ECO:0000256" key="1">
    <source>
        <dbReference type="SAM" id="MobiDB-lite"/>
    </source>
</evidence>
<feature type="compositionally biased region" description="Acidic residues" evidence="1">
    <location>
        <begin position="76"/>
        <end position="106"/>
    </location>
</feature>
<gene>
    <name evidence="2" type="ORF">HAX54_043026</name>
</gene>
<sequence length="141" mass="16372">IARPTGCPVVLQRLVDRVVGLPREIKPEPSHGPIRRTIVSHNDRCIGSWKNRRPHFQEFIQRIKQRKGVSGKGNDDAEESRDDDTNAEESDDSVAIETNEQVEDSEPGTTPEIRLKRWFLQYYRDVYFAWLNLNEKEIPNC</sequence>
<organism evidence="2 3">
    <name type="scientific">Datura stramonium</name>
    <name type="common">Jimsonweed</name>
    <name type="synonym">Common thornapple</name>
    <dbReference type="NCBI Taxonomy" id="4076"/>
    <lineage>
        <taxon>Eukaryota</taxon>
        <taxon>Viridiplantae</taxon>
        <taxon>Streptophyta</taxon>
        <taxon>Embryophyta</taxon>
        <taxon>Tracheophyta</taxon>
        <taxon>Spermatophyta</taxon>
        <taxon>Magnoliopsida</taxon>
        <taxon>eudicotyledons</taxon>
        <taxon>Gunneridae</taxon>
        <taxon>Pentapetalae</taxon>
        <taxon>asterids</taxon>
        <taxon>lamiids</taxon>
        <taxon>Solanales</taxon>
        <taxon>Solanaceae</taxon>
        <taxon>Solanoideae</taxon>
        <taxon>Datureae</taxon>
        <taxon>Datura</taxon>
    </lineage>
</organism>
<evidence type="ECO:0000313" key="3">
    <source>
        <dbReference type="Proteomes" id="UP000823775"/>
    </source>
</evidence>
<feature type="region of interest" description="Disordered" evidence="1">
    <location>
        <begin position="64"/>
        <end position="110"/>
    </location>
</feature>
<name>A0ABS8RNX3_DATST</name>
<feature type="non-terminal residue" evidence="2">
    <location>
        <position position="1"/>
    </location>
</feature>